<comment type="subcellular location">
    <subcellularLocation>
        <location evidence="1">Cell inner membrane</location>
        <topology evidence="1">Multi-pass membrane protein</topology>
    </subcellularLocation>
    <subcellularLocation>
        <location evidence="2">Cytoplasm</location>
    </subcellularLocation>
</comment>
<dbReference type="InterPro" id="IPR016152">
    <property type="entry name" value="PTrfase/Anion_transptr"/>
</dbReference>
<evidence type="ECO:0000259" key="16">
    <source>
        <dbReference type="PROSITE" id="PS51099"/>
    </source>
</evidence>
<dbReference type="EMBL" id="JAOTMY010000006">
    <property type="protein sequence ID" value="MCY3088183.1"/>
    <property type="molecule type" value="Genomic_DNA"/>
</dbReference>
<evidence type="ECO:0000256" key="4">
    <source>
        <dbReference type="ARBA" id="ARBA00022475"/>
    </source>
</evidence>
<evidence type="ECO:0000313" key="18">
    <source>
        <dbReference type="EMBL" id="MCY3088183.1"/>
    </source>
</evidence>
<feature type="transmembrane region" description="Helical" evidence="14">
    <location>
        <begin position="438"/>
        <end position="459"/>
    </location>
</feature>
<evidence type="ECO:0000313" key="21">
    <source>
        <dbReference type="Proteomes" id="UP001069047"/>
    </source>
</evidence>
<keyword evidence="4" id="KW-1003">Cell membrane</keyword>
<feature type="transmembrane region" description="Helical" evidence="14">
    <location>
        <begin position="133"/>
        <end position="153"/>
    </location>
</feature>
<name>A0A1E9PKR8_9LACT</name>
<evidence type="ECO:0000256" key="6">
    <source>
        <dbReference type="ARBA" id="ARBA00022597"/>
    </source>
</evidence>
<evidence type="ECO:0000256" key="5">
    <source>
        <dbReference type="ARBA" id="ARBA00022553"/>
    </source>
</evidence>
<dbReference type="PROSITE" id="PS00372">
    <property type="entry name" value="PTS_EIIA_TYPE_2_HIS"/>
    <property type="match status" value="1"/>
</dbReference>
<keyword evidence="8" id="KW-0598">Phosphotransferase system</keyword>
<organism evidence="18 21">
    <name type="scientific">Aerococcus mictus</name>
    <dbReference type="NCBI Taxonomy" id="2976810"/>
    <lineage>
        <taxon>Bacteria</taxon>
        <taxon>Bacillati</taxon>
        <taxon>Bacillota</taxon>
        <taxon>Bacilli</taxon>
        <taxon>Lactobacillales</taxon>
        <taxon>Aerococcaceae</taxon>
        <taxon>Aerococcus</taxon>
    </lineage>
</organism>
<feature type="domain" description="PTS EIIB type-2" evidence="16">
    <location>
        <begin position="3"/>
        <end position="100"/>
    </location>
</feature>
<dbReference type="SUPFAM" id="SSF55804">
    <property type="entry name" value="Phoshotransferase/anion transport protein"/>
    <property type="match status" value="1"/>
</dbReference>
<dbReference type="InterPro" id="IPR003501">
    <property type="entry name" value="PTS_EIIB_2/3"/>
</dbReference>
<feature type="transmembrane region" description="Helical" evidence="14">
    <location>
        <begin position="225"/>
        <end position="243"/>
    </location>
</feature>
<dbReference type="CDD" id="cd00211">
    <property type="entry name" value="PTS_IIA_fru"/>
    <property type="match status" value="1"/>
</dbReference>
<evidence type="ECO:0000256" key="11">
    <source>
        <dbReference type="ARBA" id="ARBA00022989"/>
    </source>
</evidence>
<feature type="domain" description="PTS EIIC type-2" evidence="17">
    <location>
        <begin position="125"/>
        <end position="459"/>
    </location>
</feature>
<reference evidence="19 20" key="1">
    <citation type="journal article" date="2020" name="J. Bacteriol.">
        <title>Aerococcus urinae Isolated from Women with Lower Urinary Tract Symptoms: In Vitro Aggregation and Genome Analysis.</title>
        <authorList>
            <person name="Hilt E.E."/>
            <person name="Putonti C."/>
            <person name="Thomas-White K."/>
            <person name="Lewis A.L."/>
            <person name="Visick K.L."/>
            <person name="Gilbert N.M."/>
            <person name="Wolfe A.J."/>
        </authorList>
    </citation>
    <scope>NUCLEOTIDE SEQUENCE [LARGE SCALE GENOMIC DNA]</scope>
    <source>
        <strain evidence="19 20">UMB1016</strain>
    </source>
</reference>
<evidence type="ECO:0000259" key="17">
    <source>
        <dbReference type="PROSITE" id="PS51104"/>
    </source>
</evidence>
<evidence type="ECO:0000256" key="9">
    <source>
        <dbReference type="ARBA" id="ARBA00022692"/>
    </source>
</evidence>
<evidence type="ECO:0000256" key="3">
    <source>
        <dbReference type="ARBA" id="ARBA00022448"/>
    </source>
</evidence>
<dbReference type="GeneID" id="86859119"/>
<dbReference type="Pfam" id="PF00359">
    <property type="entry name" value="PTS_EIIA_2"/>
    <property type="match status" value="1"/>
</dbReference>
<dbReference type="PANTHER" id="PTHR30505">
    <property type="entry name" value="FRUCTOSE-LIKE PERMEASE"/>
    <property type="match status" value="1"/>
</dbReference>
<keyword evidence="9 14" id="KW-0812">Transmembrane</keyword>
<sequence>MAKKVLAITSCPTGVAHTYMAAENLEEAGKKMGVDVKVETHGSIGVENDFTYQEIEEAEGIIIAADTDIDKSRFAGKRVIEVAVRQGIDRPEELIQSILDGKGKVMKGQAVKSEEKEEMGVGKTIYRSIMNGVSFMIPFVVTGGLLIAIALSLGGEATPEGFVIPEDSIWFHVNNIGGAAMSFMVPILAAYTAYGIAERPGLVPGMVGGYIAVNGSFYGSEANTGFIGGIIAGIIAGYVAKWIKSIKVPKAMQTVMPIIFIPIISSLVVGFIFIFLIGAPIAAMFDAMTHWLASLQGSSKIFLGAIIGAMISFDMGGPFNKTAFLFGSGLIAEGSYSVMGANAVAICIPPLAMGISAHLYKKKFTEVDRQTGTASFLMGLFGITEGAIPFAAQDPFRVIPSIMGGSIVGAIIAMMTGVGDHVAHGGPIVAVLGAVDNVGWFTIAVLIGVAVSVALIGLLKQNIADNPGLATAEVESAAASESDQETTESQGAVNSIHDLTDITEEHLMDLNLKASTKTEAFKEMLAFKGIDQFINDKETVLEALEAREAESTTGVGQQLAIPHAKSAAIDQVKVLYGYSEKGIDWDSMDGQPANMVFMILVPEHEKGNTHLKILQMLSRKLMNDDFRTAVMNAKTKEELYQLFKEITVE</sequence>
<feature type="transmembrane region" description="Helical" evidence="14">
    <location>
        <begin position="398"/>
        <end position="418"/>
    </location>
</feature>
<accession>A0A9Q4H3T1</accession>
<dbReference type="AlphaFoldDB" id="A0A1E9PKR8"/>
<dbReference type="GO" id="GO:0090563">
    <property type="term" value="F:protein-phosphocysteine-sugar phosphotransferase activity"/>
    <property type="evidence" value="ECO:0007669"/>
    <property type="project" value="TreeGrafter"/>
</dbReference>
<dbReference type="PROSITE" id="PS51099">
    <property type="entry name" value="PTS_EIIB_TYPE_2"/>
    <property type="match status" value="1"/>
</dbReference>
<keyword evidence="3" id="KW-0813">Transport</keyword>
<dbReference type="GO" id="GO:0016301">
    <property type="term" value="F:kinase activity"/>
    <property type="evidence" value="ECO:0007669"/>
    <property type="project" value="UniProtKB-KW"/>
</dbReference>
<dbReference type="NCBIfam" id="TIGR01427">
    <property type="entry name" value="PTS_IIC_fructo"/>
    <property type="match status" value="1"/>
</dbReference>
<keyword evidence="11 14" id="KW-1133">Transmembrane helix</keyword>
<keyword evidence="12 14" id="KW-0472">Membrane</keyword>
<dbReference type="InterPro" id="IPR003352">
    <property type="entry name" value="PTS_EIIC"/>
</dbReference>
<reference evidence="18" key="2">
    <citation type="submission" date="2022-09" db="EMBL/GenBank/DDBJ databases">
        <title>Aerococcus urinae taxonomy study.</title>
        <authorList>
            <person name="Christensen J."/>
            <person name="Senneby E."/>
        </authorList>
    </citation>
    <scope>NUCLEOTIDE SEQUENCE</scope>
    <source>
        <strain evidence="18">LUND-41-B12</strain>
    </source>
</reference>
<evidence type="ECO:0000256" key="12">
    <source>
        <dbReference type="ARBA" id="ARBA00023136"/>
    </source>
</evidence>
<dbReference type="InterPro" id="IPR004715">
    <property type="entry name" value="PTS_IIA_fruc"/>
</dbReference>
<feature type="transmembrane region" description="Helical" evidence="14">
    <location>
        <begin position="173"/>
        <end position="194"/>
    </location>
</feature>
<evidence type="ECO:0000256" key="2">
    <source>
        <dbReference type="ARBA" id="ARBA00004496"/>
    </source>
</evidence>
<evidence type="ECO:0000256" key="8">
    <source>
        <dbReference type="ARBA" id="ARBA00022683"/>
    </source>
</evidence>
<dbReference type="InterPro" id="IPR036095">
    <property type="entry name" value="PTS_EIIB-like_sf"/>
</dbReference>
<dbReference type="SUPFAM" id="SSF52794">
    <property type="entry name" value="PTS system IIB component-like"/>
    <property type="match status" value="1"/>
</dbReference>
<feature type="region of interest" description="Disordered" evidence="13">
    <location>
        <begin position="475"/>
        <end position="495"/>
    </location>
</feature>
<dbReference type="InterPro" id="IPR002178">
    <property type="entry name" value="PTS_EIIA_type-2_dom"/>
</dbReference>
<dbReference type="GO" id="GO:0005737">
    <property type="term" value="C:cytoplasm"/>
    <property type="evidence" value="ECO:0007669"/>
    <property type="project" value="UniProtKB-SubCell"/>
</dbReference>
<dbReference type="InterPro" id="IPR003353">
    <property type="entry name" value="PTS_IIB_fruc"/>
</dbReference>
<evidence type="ECO:0000256" key="14">
    <source>
        <dbReference type="SAM" id="Phobius"/>
    </source>
</evidence>
<feature type="transmembrane region" description="Helical" evidence="14">
    <location>
        <begin position="255"/>
        <end position="281"/>
    </location>
</feature>
<evidence type="ECO:0000256" key="1">
    <source>
        <dbReference type="ARBA" id="ARBA00004429"/>
    </source>
</evidence>
<feature type="transmembrane region" description="Helical" evidence="14">
    <location>
        <begin position="372"/>
        <end position="391"/>
    </location>
</feature>
<feature type="domain" description="PTS EIIA type-2" evidence="15">
    <location>
        <begin position="501"/>
        <end position="646"/>
    </location>
</feature>
<dbReference type="Pfam" id="PF02378">
    <property type="entry name" value="PTS_EIIC"/>
    <property type="match status" value="1"/>
</dbReference>
<dbReference type="InterPro" id="IPR013014">
    <property type="entry name" value="PTS_EIIC_2"/>
</dbReference>
<dbReference type="EMBL" id="CP145132">
    <property type="protein sequence ID" value="WWC54529.1"/>
    <property type="molecule type" value="Genomic_DNA"/>
</dbReference>
<dbReference type="Pfam" id="PF02302">
    <property type="entry name" value="PTS_IIB"/>
    <property type="match status" value="1"/>
</dbReference>
<dbReference type="Gene3D" id="3.40.930.10">
    <property type="entry name" value="Mannitol-specific EII, Chain A"/>
    <property type="match status" value="1"/>
</dbReference>
<dbReference type="InterPro" id="IPR006327">
    <property type="entry name" value="PTS_IIC_fruc"/>
</dbReference>
<keyword evidence="20" id="KW-1185">Reference proteome</keyword>
<dbReference type="Gene3D" id="3.40.50.2300">
    <property type="match status" value="1"/>
</dbReference>
<dbReference type="RefSeq" id="WP_013669673.1">
    <property type="nucleotide sequence ID" value="NZ_CAJHLJ010000011.1"/>
</dbReference>
<evidence type="ECO:0000259" key="15">
    <source>
        <dbReference type="PROSITE" id="PS51094"/>
    </source>
</evidence>
<dbReference type="InterPro" id="IPR050864">
    <property type="entry name" value="Bacterial_PTS_Sugar_Transport"/>
</dbReference>
<evidence type="ECO:0000256" key="7">
    <source>
        <dbReference type="ARBA" id="ARBA00022679"/>
    </source>
</evidence>
<dbReference type="PROSITE" id="PS51104">
    <property type="entry name" value="PTS_EIIC_TYPE_2"/>
    <property type="match status" value="1"/>
</dbReference>
<feature type="transmembrane region" description="Helical" evidence="14">
    <location>
        <begin position="301"/>
        <end position="319"/>
    </location>
</feature>
<proteinExistence type="predicted"/>
<keyword evidence="7" id="KW-0808">Transferase</keyword>
<keyword evidence="6" id="KW-0762">Sugar transport</keyword>
<dbReference type="InterPro" id="IPR013011">
    <property type="entry name" value="PTS_EIIB_2"/>
</dbReference>
<evidence type="ECO:0000256" key="10">
    <source>
        <dbReference type="ARBA" id="ARBA00022777"/>
    </source>
</evidence>
<dbReference type="GO" id="GO:0022877">
    <property type="term" value="F:protein-N(PI)-phosphohistidine-fructose phosphotransferase system transporter activity"/>
    <property type="evidence" value="ECO:0007669"/>
    <property type="project" value="InterPro"/>
</dbReference>
<reference evidence="19" key="3">
    <citation type="submission" date="2024-02" db="EMBL/GenBank/DDBJ databases">
        <authorList>
            <person name="Choi B."/>
        </authorList>
    </citation>
    <scope>NUCLEOTIDE SEQUENCE</scope>
    <source>
        <strain evidence="19">UMB1016</strain>
    </source>
</reference>
<dbReference type="NCBIfam" id="TIGR00829">
    <property type="entry name" value="FRU"/>
    <property type="match status" value="1"/>
</dbReference>
<keyword evidence="10" id="KW-0418">Kinase</keyword>
<dbReference type="NCBIfam" id="TIGR00848">
    <property type="entry name" value="fruA"/>
    <property type="match status" value="1"/>
</dbReference>
<evidence type="ECO:0000313" key="19">
    <source>
        <dbReference type="EMBL" id="WWC54529.1"/>
    </source>
</evidence>
<dbReference type="FunFam" id="3.40.930.10:FF:000009">
    <property type="entry name" value="PTS system, fructose specific IIABC component"/>
    <property type="match status" value="1"/>
</dbReference>
<dbReference type="GO" id="GO:0005886">
    <property type="term" value="C:plasma membrane"/>
    <property type="evidence" value="ECO:0007669"/>
    <property type="project" value="UniProtKB-SubCell"/>
</dbReference>
<accession>A0A1E9PKR8</accession>
<dbReference type="CDD" id="cd05569">
    <property type="entry name" value="PTS_IIB_fructose"/>
    <property type="match status" value="1"/>
</dbReference>
<dbReference type="PANTHER" id="PTHR30505:SF0">
    <property type="entry name" value="FRUCTOSE-LIKE PTS SYSTEM EIIBC COMPONENT-RELATED"/>
    <property type="match status" value="1"/>
</dbReference>
<evidence type="ECO:0000313" key="20">
    <source>
        <dbReference type="Proteomes" id="UP000250354"/>
    </source>
</evidence>
<dbReference type="GO" id="GO:0009401">
    <property type="term" value="P:phosphoenolpyruvate-dependent sugar phosphotransferase system"/>
    <property type="evidence" value="ECO:0007669"/>
    <property type="project" value="UniProtKB-KW"/>
</dbReference>
<protein>
    <submittedName>
        <fullName evidence="18">Fructose-specific PTS transporter subunit EIIC</fullName>
    </submittedName>
</protein>
<evidence type="ECO:0000256" key="13">
    <source>
        <dbReference type="SAM" id="MobiDB-lite"/>
    </source>
</evidence>
<dbReference type="GO" id="GO:0005351">
    <property type="term" value="F:carbohydrate:proton symporter activity"/>
    <property type="evidence" value="ECO:0007669"/>
    <property type="project" value="InterPro"/>
</dbReference>
<feature type="transmembrane region" description="Helical" evidence="14">
    <location>
        <begin position="340"/>
        <end position="360"/>
    </location>
</feature>
<keyword evidence="5" id="KW-0597">Phosphoprotein</keyword>
<dbReference type="Proteomes" id="UP001069047">
    <property type="component" value="Unassembled WGS sequence"/>
</dbReference>
<dbReference type="PROSITE" id="PS51094">
    <property type="entry name" value="PTS_EIIA_TYPE_2"/>
    <property type="match status" value="1"/>
</dbReference>
<dbReference type="Proteomes" id="UP000250354">
    <property type="component" value="Chromosome"/>
</dbReference>
<dbReference type="FunFam" id="3.40.50.2300:FF:000014">
    <property type="entry name" value="PTS system fructose-like transporter subunit IIB"/>
    <property type="match status" value="1"/>
</dbReference>
<gene>
    <name evidence="19" type="ORF">DBT44_0009130</name>
    <name evidence="18" type="ORF">ODY61_08680</name>
</gene>